<keyword evidence="6" id="KW-1015">Disulfide bond</keyword>
<keyword evidence="7" id="KW-0325">Glycoprotein</keyword>
<dbReference type="PANTHER" id="PTHR31736">
    <property type="match status" value="1"/>
</dbReference>
<evidence type="ECO:0000256" key="11">
    <source>
        <dbReference type="ARBA" id="ARBA00023326"/>
    </source>
</evidence>
<evidence type="ECO:0000256" key="7">
    <source>
        <dbReference type="ARBA" id="ARBA00023180"/>
    </source>
</evidence>
<evidence type="ECO:0000256" key="9">
    <source>
        <dbReference type="ARBA" id="ARBA00023295"/>
    </source>
</evidence>
<keyword evidence="5 12" id="KW-0378">Hydrolase</keyword>
<evidence type="ECO:0000256" key="10">
    <source>
        <dbReference type="ARBA" id="ARBA00023316"/>
    </source>
</evidence>
<dbReference type="InterPro" id="IPR011050">
    <property type="entry name" value="Pectin_lyase_fold/virulence"/>
</dbReference>
<sequence>MLACSYVSACLYALGAATFAHLAESATNRIWVYPVQTSIHTKSQQYSVEANNYAAPTWKYEAPYGFSHFTMANGPVDVRVFKINNKPVSGWSISPRKLKIQASIDRNCIKFQLQRAEYLILTLDNLPELILLADPVVTGGYPDVKAASTINVQSLGADPSGSHYSTAAIQTAIYHASDVNGGGTVYIPPGVYLTGNIVFKSNDWLYIEGGAVLRYTGDRSIYKTWWYKWGVPHTFWISTAYDSSNITITGHGMFDGNGKAVYTDSTHKIACTILAPIKTTNFRFEGPIIRESSFWSTTVFLSRQVLSENLKVLNRMDIGEDDGIDIVQSSNVVVRNALAASWDDPFSTKTYGPGKPVINTGQGNVFEAIPGPPQPLRNVLFERTVSWTGCFGLKVGQGSQSEQVNVTFRDAVVYDCSQAIGIHHRWGAKPYKSITFANVEVEKVSSIVDGRRTWLMLKMEDAGAGVAPFSNVVVRNVTVYDAGKTPAVVMGWNRSVIAGDVLLDSIYSKSLKRQARTLEEMGYRTR</sequence>
<keyword evidence="9 12" id="KW-0326">Glycosidase</keyword>
<evidence type="ECO:0000256" key="8">
    <source>
        <dbReference type="ARBA" id="ARBA00023277"/>
    </source>
</evidence>
<evidence type="ECO:0000256" key="13">
    <source>
        <dbReference type="SAM" id="SignalP"/>
    </source>
</evidence>
<organism evidence="15 16">
    <name type="scientific">Aulographum hederae CBS 113979</name>
    <dbReference type="NCBI Taxonomy" id="1176131"/>
    <lineage>
        <taxon>Eukaryota</taxon>
        <taxon>Fungi</taxon>
        <taxon>Dikarya</taxon>
        <taxon>Ascomycota</taxon>
        <taxon>Pezizomycotina</taxon>
        <taxon>Dothideomycetes</taxon>
        <taxon>Pleosporomycetidae</taxon>
        <taxon>Aulographales</taxon>
        <taxon>Aulographaceae</taxon>
    </lineage>
</organism>
<accession>A0A6G1GVG8</accession>
<keyword evidence="8" id="KW-0119">Carbohydrate metabolism</keyword>
<feature type="domain" description="Rhamnogalacturonase A/B/Epimerase-like pectate lyase" evidence="14">
    <location>
        <begin position="150"/>
        <end position="195"/>
    </location>
</feature>
<evidence type="ECO:0000259" key="14">
    <source>
        <dbReference type="Pfam" id="PF12708"/>
    </source>
</evidence>
<dbReference type="Pfam" id="PF12708">
    <property type="entry name" value="Pect-lyase_RHGA_epim"/>
    <property type="match status" value="1"/>
</dbReference>
<evidence type="ECO:0000313" key="16">
    <source>
        <dbReference type="Proteomes" id="UP000800041"/>
    </source>
</evidence>
<feature type="chain" id="PRO_5026249133" evidence="13">
    <location>
        <begin position="26"/>
        <end position="526"/>
    </location>
</feature>
<evidence type="ECO:0000256" key="3">
    <source>
        <dbReference type="ARBA" id="ARBA00022525"/>
    </source>
</evidence>
<dbReference type="GO" id="GO:0005576">
    <property type="term" value="C:extracellular region"/>
    <property type="evidence" value="ECO:0007669"/>
    <property type="project" value="UniProtKB-SubCell"/>
</dbReference>
<keyword evidence="10" id="KW-0961">Cell wall biogenesis/degradation</keyword>
<dbReference type="InterPro" id="IPR000743">
    <property type="entry name" value="Glyco_hydro_28"/>
</dbReference>
<name>A0A6G1GVG8_9PEZI</name>
<evidence type="ECO:0000313" key="15">
    <source>
        <dbReference type="EMBL" id="KAF1984794.1"/>
    </source>
</evidence>
<protein>
    <submittedName>
        <fullName evidence="15">Glycoside hydrolase family 28 protein</fullName>
    </submittedName>
</protein>
<reference evidence="15" key="1">
    <citation type="journal article" date="2020" name="Stud. Mycol.">
        <title>101 Dothideomycetes genomes: a test case for predicting lifestyles and emergence of pathogens.</title>
        <authorList>
            <person name="Haridas S."/>
            <person name="Albert R."/>
            <person name="Binder M."/>
            <person name="Bloem J."/>
            <person name="Labutti K."/>
            <person name="Salamov A."/>
            <person name="Andreopoulos B."/>
            <person name="Baker S."/>
            <person name="Barry K."/>
            <person name="Bills G."/>
            <person name="Bluhm B."/>
            <person name="Cannon C."/>
            <person name="Castanera R."/>
            <person name="Culley D."/>
            <person name="Daum C."/>
            <person name="Ezra D."/>
            <person name="Gonzalez J."/>
            <person name="Henrissat B."/>
            <person name="Kuo A."/>
            <person name="Liang C."/>
            <person name="Lipzen A."/>
            <person name="Lutzoni F."/>
            <person name="Magnuson J."/>
            <person name="Mondo S."/>
            <person name="Nolan M."/>
            <person name="Ohm R."/>
            <person name="Pangilinan J."/>
            <person name="Park H.-J."/>
            <person name="Ramirez L."/>
            <person name="Alfaro M."/>
            <person name="Sun H."/>
            <person name="Tritt A."/>
            <person name="Yoshinaga Y."/>
            <person name="Zwiers L.-H."/>
            <person name="Turgeon B."/>
            <person name="Goodwin S."/>
            <person name="Spatafora J."/>
            <person name="Crous P."/>
            <person name="Grigoriev I."/>
        </authorList>
    </citation>
    <scope>NUCLEOTIDE SEQUENCE</scope>
    <source>
        <strain evidence="15">CBS 113979</strain>
    </source>
</reference>
<keyword evidence="3" id="KW-0964">Secreted</keyword>
<dbReference type="PANTHER" id="PTHR31736:SF19">
    <property type="entry name" value="PECTIN LYASE SUPERFAMILY PROTEIN-RELATED"/>
    <property type="match status" value="1"/>
</dbReference>
<evidence type="ECO:0000256" key="12">
    <source>
        <dbReference type="RuleBase" id="RU361169"/>
    </source>
</evidence>
<dbReference type="GO" id="GO:0071555">
    <property type="term" value="P:cell wall organization"/>
    <property type="evidence" value="ECO:0007669"/>
    <property type="project" value="UniProtKB-KW"/>
</dbReference>
<dbReference type="AlphaFoldDB" id="A0A6G1GVG8"/>
<comment type="subcellular location">
    <subcellularLocation>
        <location evidence="1">Secreted</location>
    </subcellularLocation>
</comment>
<keyword evidence="11" id="KW-0624">Polysaccharide degradation</keyword>
<dbReference type="Proteomes" id="UP000800041">
    <property type="component" value="Unassembled WGS sequence"/>
</dbReference>
<evidence type="ECO:0000256" key="5">
    <source>
        <dbReference type="ARBA" id="ARBA00022801"/>
    </source>
</evidence>
<dbReference type="SUPFAM" id="SSF51126">
    <property type="entry name" value="Pectin lyase-like"/>
    <property type="match status" value="1"/>
</dbReference>
<gene>
    <name evidence="15" type="ORF">K402DRAFT_380615</name>
</gene>
<evidence type="ECO:0000256" key="4">
    <source>
        <dbReference type="ARBA" id="ARBA00022729"/>
    </source>
</evidence>
<dbReference type="GO" id="GO:0000272">
    <property type="term" value="P:polysaccharide catabolic process"/>
    <property type="evidence" value="ECO:0007669"/>
    <property type="project" value="UniProtKB-KW"/>
</dbReference>
<dbReference type="InterPro" id="IPR024535">
    <property type="entry name" value="RHGA/B-epi-like_pectate_lyase"/>
</dbReference>
<dbReference type="Pfam" id="PF00295">
    <property type="entry name" value="Glyco_hydro_28"/>
    <property type="match status" value="1"/>
</dbReference>
<comment type="similarity">
    <text evidence="2 12">Belongs to the glycosyl hydrolase 28 family.</text>
</comment>
<dbReference type="EMBL" id="ML977166">
    <property type="protein sequence ID" value="KAF1984794.1"/>
    <property type="molecule type" value="Genomic_DNA"/>
</dbReference>
<evidence type="ECO:0000256" key="2">
    <source>
        <dbReference type="ARBA" id="ARBA00008834"/>
    </source>
</evidence>
<dbReference type="InterPro" id="IPR012334">
    <property type="entry name" value="Pectin_lyas_fold"/>
</dbReference>
<dbReference type="OrthoDB" id="187139at2759"/>
<dbReference type="Gene3D" id="2.160.20.10">
    <property type="entry name" value="Single-stranded right-handed beta-helix, Pectin lyase-like"/>
    <property type="match status" value="1"/>
</dbReference>
<keyword evidence="16" id="KW-1185">Reference proteome</keyword>
<feature type="signal peptide" evidence="13">
    <location>
        <begin position="1"/>
        <end position="25"/>
    </location>
</feature>
<keyword evidence="4 13" id="KW-0732">Signal</keyword>
<dbReference type="GO" id="GO:0046576">
    <property type="term" value="F:rhamnogalacturonan alpha-L-rhamnopyranosyl-(1-&gt;4)-alpha-D-galactopyranosyluronide lyase activity"/>
    <property type="evidence" value="ECO:0007669"/>
    <property type="project" value="UniProtKB-ARBA"/>
</dbReference>
<evidence type="ECO:0000256" key="1">
    <source>
        <dbReference type="ARBA" id="ARBA00004613"/>
    </source>
</evidence>
<evidence type="ECO:0000256" key="6">
    <source>
        <dbReference type="ARBA" id="ARBA00023157"/>
    </source>
</evidence>
<proteinExistence type="inferred from homology"/>
<dbReference type="GO" id="GO:0004650">
    <property type="term" value="F:polygalacturonase activity"/>
    <property type="evidence" value="ECO:0007669"/>
    <property type="project" value="InterPro"/>
</dbReference>